<dbReference type="KEGG" id="hadh:FRZ61_00100"/>
<keyword evidence="8" id="KW-0472">Membrane</keyword>
<dbReference type="InterPro" id="IPR050086">
    <property type="entry name" value="MetN_ABC_transporter-like"/>
</dbReference>
<organism evidence="10 11">
    <name type="scientific">Hypericibacter adhaerens</name>
    <dbReference type="NCBI Taxonomy" id="2602016"/>
    <lineage>
        <taxon>Bacteria</taxon>
        <taxon>Pseudomonadati</taxon>
        <taxon>Pseudomonadota</taxon>
        <taxon>Alphaproteobacteria</taxon>
        <taxon>Rhodospirillales</taxon>
        <taxon>Dongiaceae</taxon>
        <taxon>Hypericibacter</taxon>
    </lineage>
</organism>
<keyword evidence="6 10" id="KW-0067">ATP-binding</keyword>
<gene>
    <name evidence="10" type="primary">hisP</name>
    <name evidence="10" type="ORF">FRZ61_00100</name>
</gene>
<dbReference type="PANTHER" id="PTHR43166:SF9">
    <property type="entry name" value="GLUTAMATE_ASPARTATE IMPORT ATP-BINDING PROTEIN GLTL"/>
    <property type="match status" value="1"/>
</dbReference>
<dbReference type="PROSITE" id="PS50893">
    <property type="entry name" value="ABC_TRANSPORTER_2"/>
    <property type="match status" value="1"/>
</dbReference>
<dbReference type="OrthoDB" id="9802264at2"/>
<evidence type="ECO:0000313" key="10">
    <source>
        <dbReference type="EMBL" id="QEX20096.1"/>
    </source>
</evidence>
<evidence type="ECO:0000259" key="9">
    <source>
        <dbReference type="PROSITE" id="PS50893"/>
    </source>
</evidence>
<dbReference type="Gene3D" id="3.40.50.300">
    <property type="entry name" value="P-loop containing nucleotide triphosphate hydrolases"/>
    <property type="match status" value="1"/>
</dbReference>
<evidence type="ECO:0000256" key="2">
    <source>
        <dbReference type="ARBA" id="ARBA00005417"/>
    </source>
</evidence>
<reference evidence="10 11" key="1">
    <citation type="submission" date="2019-08" db="EMBL/GenBank/DDBJ databases">
        <title>Hyperibacter terrae gen. nov., sp. nov. and Hyperibacter viscosus sp. nov., two new members in the family Rhodospirillaceae isolated from the rhizosphere of Hypericum perforatum.</title>
        <authorList>
            <person name="Noviana Z."/>
        </authorList>
    </citation>
    <scope>NUCLEOTIDE SEQUENCE [LARGE SCALE GENOMIC DNA]</scope>
    <source>
        <strain evidence="10 11">R5959</strain>
    </source>
</reference>
<evidence type="ECO:0000313" key="11">
    <source>
        <dbReference type="Proteomes" id="UP000325797"/>
    </source>
</evidence>
<evidence type="ECO:0000256" key="7">
    <source>
        <dbReference type="ARBA" id="ARBA00022970"/>
    </source>
</evidence>
<sequence>MTEPEPILCVRGLKKRFGDHIVLNGIDLDVFAGQVVVLIGSSGSGKSTLLRCLNFLEMPYAGAILFGGRALCREGAQGFDVLPERELRGVRAQMPMVFQQFNLLSHRTVLQNVIEGPTVVLGRPRAEAIAEAREALARFGLDEKQDAYPGELSGGQQQRVAIVRAVMMKPKLILFDEPTSALDPELVAGVQAAIQSLAADGMTMVIVTHEMGFARRLADRIHFMAGGRIEESGEPDAIFGSPRSARLKAFVASMIH</sequence>
<keyword evidence="4" id="KW-1003">Cell membrane</keyword>
<dbReference type="Proteomes" id="UP000325797">
    <property type="component" value="Chromosome"/>
</dbReference>
<dbReference type="GO" id="GO:0005524">
    <property type="term" value="F:ATP binding"/>
    <property type="evidence" value="ECO:0007669"/>
    <property type="project" value="UniProtKB-KW"/>
</dbReference>
<dbReference type="PROSITE" id="PS00211">
    <property type="entry name" value="ABC_TRANSPORTER_1"/>
    <property type="match status" value="1"/>
</dbReference>
<dbReference type="RefSeq" id="WP_151114367.1">
    <property type="nucleotide sequence ID" value="NZ_CP042582.1"/>
</dbReference>
<accession>A0A5J6MZF3</accession>
<dbReference type="PIRSF" id="PIRSF039085">
    <property type="entry name" value="ABC_ATPase_HisP"/>
    <property type="match status" value="1"/>
</dbReference>
<evidence type="ECO:0000256" key="5">
    <source>
        <dbReference type="ARBA" id="ARBA00022741"/>
    </source>
</evidence>
<protein>
    <submittedName>
        <fullName evidence="10">Histidine/lysine/arginine/ornithine ABC transporter ATP-binding protein HisP</fullName>
    </submittedName>
</protein>
<evidence type="ECO:0000256" key="6">
    <source>
        <dbReference type="ARBA" id="ARBA00022840"/>
    </source>
</evidence>
<evidence type="ECO:0000256" key="1">
    <source>
        <dbReference type="ARBA" id="ARBA00004202"/>
    </source>
</evidence>
<dbReference type="SMART" id="SM00382">
    <property type="entry name" value="AAA"/>
    <property type="match status" value="1"/>
</dbReference>
<evidence type="ECO:0000256" key="3">
    <source>
        <dbReference type="ARBA" id="ARBA00022448"/>
    </source>
</evidence>
<dbReference type="Pfam" id="PF00005">
    <property type="entry name" value="ABC_tran"/>
    <property type="match status" value="1"/>
</dbReference>
<keyword evidence="11" id="KW-1185">Reference proteome</keyword>
<evidence type="ECO:0000256" key="8">
    <source>
        <dbReference type="ARBA" id="ARBA00023136"/>
    </source>
</evidence>
<comment type="similarity">
    <text evidence="2">Belongs to the ABC transporter superfamily.</text>
</comment>
<keyword evidence="3" id="KW-0813">Transport</keyword>
<feature type="domain" description="ABC transporter" evidence="9">
    <location>
        <begin position="8"/>
        <end position="251"/>
    </location>
</feature>
<dbReference type="InterPro" id="IPR017871">
    <property type="entry name" value="ABC_transporter-like_CS"/>
</dbReference>
<dbReference type="SUPFAM" id="SSF52540">
    <property type="entry name" value="P-loop containing nucleoside triphosphate hydrolases"/>
    <property type="match status" value="1"/>
</dbReference>
<keyword evidence="7" id="KW-0029">Amino-acid transport</keyword>
<name>A0A5J6MZF3_9PROT</name>
<evidence type="ECO:0000256" key="4">
    <source>
        <dbReference type="ARBA" id="ARBA00022475"/>
    </source>
</evidence>
<dbReference type="AlphaFoldDB" id="A0A5J6MZF3"/>
<dbReference type="InterPro" id="IPR027417">
    <property type="entry name" value="P-loop_NTPase"/>
</dbReference>
<dbReference type="InterPro" id="IPR003439">
    <property type="entry name" value="ABC_transporter-like_ATP-bd"/>
</dbReference>
<dbReference type="GO" id="GO:0016887">
    <property type="term" value="F:ATP hydrolysis activity"/>
    <property type="evidence" value="ECO:0007669"/>
    <property type="project" value="InterPro"/>
</dbReference>
<dbReference type="InterPro" id="IPR003593">
    <property type="entry name" value="AAA+_ATPase"/>
</dbReference>
<comment type="subcellular location">
    <subcellularLocation>
        <location evidence="1">Cell membrane</location>
        <topology evidence="1">Peripheral membrane protein</topology>
    </subcellularLocation>
</comment>
<keyword evidence="5" id="KW-0547">Nucleotide-binding</keyword>
<dbReference type="EMBL" id="CP042582">
    <property type="protein sequence ID" value="QEX20096.1"/>
    <property type="molecule type" value="Genomic_DNA"/>
</dbReference>
<proteinExistence type="inferred from homology"/>
<dbReference type="GO" id="GO:0005886">
    <property type="term" value="C:plasma membrane"/>
    <property type="evidence" value="ECO:0007669"/>
    <property type="project" value="UniProtKB-SubCell"/>
</dbReference>
<dbReference type="InterPro" id="IPR030679">
    <property type="entry name" value="ABC_ATPase_HisP-typ"/>
</dbReference>
<dbReference type="PANTHER" id="PTHR43166">
    <property type="entry name" value="AMINO ACID IMPORT ATP-BINDING PROTEIN"/>
    <property type="match status" value="1"/>
</dbReference>
<dbReference type="GO" id="GO:0015424">
    <property type="term" value="F:ABC-type amino acid transporter activity"/>
    <property type="evidence" value="ECO:0007669"/>
    <property type="project" value="InterPro"/>
</dbReference>